<dbReference type="SMART" id="SM00320">
    <property type="entry name" value="WD40"/>
    <property type="match status" value="8"/>
</dbReference>
<feature type="domain" description="RAVE complex protein Rav1 C-terminal" evidence="3">
    <location>
        <begin position="1589"/>
        <end position="1813"/>
    </location>
</feature>
<feature type="region of interest" description="Disordered" evidence="2">
    <location>
        <begin position="2369"/>
        <end position="2397"/>
    </location>
</feature>
<dbReference type="InterPro" id="IPR001680">
    <property type="entry name" value="WD40_rpt"/>
</dbReference>
<dbReference type="Proteomes" id="UP001176961">
    <property type="component" value="Unassembled WGS sequence"/>
</dbReference>
<reference evidence="4" key="1">
    <citation type="submission" date="2023-07" db="EMBL/GenBank/DDBJ databases">
        <authorList>
            <consortium name="CYATHOMIX"/>
        </authorList>
    </citation>
    <scope>NUCLEOTIDE SEQUENCE</scope>
    <source>
        <strain evidence="4">N/A</strain>
    </source>
</reference>
<dbReference type="Pfam" id="PF00400">
    <property type="entry name" value="WD40"/>
    <property type="match status" value="2"/>
</dbReference>
<dbReference type="PANTHER" id="PTHR13950">
    <property type="entry name" value="RABCONNECTIN-RELATED"/>
    <property type="match status" value="1"/>
</dbReference>
<comment type="caution">
    <text evidence="4">The sequence shown here is derived from an EMBL/GenBank/DDBJ whole genome shotgun (WGS) entry which is preliminary data.</text>
</comment>
<accession>A0AA36HEX7</accession>
<evidence type="ECO:0000313" key="5">
    <source>
        <dbReference type="Proteomes" id="UP001176961"/>
    </source>
</evidence>
<proteinExistence type="predicted"/>
<name>A0AA36HEX7_CYLNA</name>
<feature type="region of interest" description="Disordered" evidence="2">
    <location>
        <begin position="459"/>
        <end position="485"/>
    </location>
</feature>
<dbReference type="EMBL" id="CATQJL010000326">
    <property type="protein sequence ID" value="CAJ0609565.1"/>
    <property type="molecule type" value="Genomic_DNA"/>
</dbReference>
<dbReference type="FunFam" id="2.130.10.10:FF:000651">
    <property type="entry name" value="RaBConnectin related"/>
    <property type="match status" value="1"/>
</dbReference>
<dbReference type="InterPro" id="IPR036322">
    <property type="entry name" value="WD40_repeat_dom_sf"/>
</dbReference>
<evidence type="ECO:0000259" key="3">
    <source>
        <dbReference type="Pfam" id="PF12234"/>
    </source>
</evidence>
<dbReference type="Gene3D" id="2.130.10.10">
    <property type="entry name" value="YVTN repeat-like/Quinoprotein amine dehydrogenase"/>
    <property type="match status" value="2"/>
</dbReference>
<dbReference type="InterPro" id="IPR015943">
    <property type="entry name" value="WD40/YVTN_repeat-like_dom_sf"/>
</dbReference>
<feature type="repeat" description="WD" evidence="1">
    <location>
        <begin position="2739"/>
        <end position="2780"/>
    </location>
</feature>
<dbReference type="InterPro" id="IPR052208">
    <property type="entry name" value="DmX-like/RAVE_component"/>
</dbReference>
<keyword evidence="1" id="KW-0853">WD repeat</keyword>
<feature type="compositionally biased region" description="Polar residues" evidence="2">
    <location>
        <begin position="1492"/>
        <end position="1501"/>
    </location>
</feature>
<gene>
    <name evidence="4" type="ORF">CYNAS_LOCUS21548</name>
</gene>
<feature type="region of interest" description="Disordered" evidence="2">
    <location>
        <begin position="1446"/>
        <end position="1465"/>
    </location>
</feature>
<feature type="compositionally biased region" description="Low complexity" evidence="2">
    <location>
        <begin position="467"/>
        <end position="480"/>
    </location>
</feature>
<protein>
    <recommendedName>
        <fullName evidence="3">RAVE complex protein Rav1 C-terminal domain-containing protein</fullName>
    </recommendedName>
</protein>
<feature type="region of interest" description="Disordered" evidence="2">
    <location>
        <begin position="1477"/>
        <end position="1505"/>
    </location>
</feature>
<keyword evidence="5" id="KW-1185">Reference proteome</keyword>
<dbReference type="PROSITE" id="PS50082">
    <property type="entry name" value="WD_REPEATS_2"/>
    <property type="match status" value="2"/>
</dbReference>
<evidence type="ECO:0000256" key="1">
    <source>
        <dbReference type="PROSITE-ProRule" id="PRU00221"/>
    </source>
</evidence>
<feature type="region of interest" description="Disordered" evidence="2">
    <location>
        <begin position="2455"/>
        <end position="2482"/>
    </location>
</feature>
<feature type="compositionally biased region" description="Basic and acidic residues" evidence="2">
    <location>
        <begin position="1477"/>
        <end position="1491"/>
    </location>
</feature>
<sequence length="3034" mass="338330">MIYVYAVRSQSMAEFVLYASNDSELVRRKIRTGCRPLMTTPHQVITGALNRGENVYATGNVDGVTFIVCAVGSDVVILGADFSRVQIIPGCSHHTERLVTSVSCCQESGKIAATYGNIIRVFEPTNVASDKGKPNFNYQWVETQCFTVKEQVNAVLWNMEGHRMTVVIGDELFLYQHRSLSNATKSGTSAPVMFSISEDDESQDACNWDIVWSVQLAQHPKYIKFSTDGQFLAVSGENDYLVKIFYQESAEHDSRDQLSFGFVTLHHPAPVRGLEWRRANKYMYQCFRSPMPAALITWCEDNTSRIWKETPAPELAMIDLSGDGGEPSWEKNRPRKFFGKHFRVKKTRSKIINKLKGIVPEKKRRGEEPPHALGLRAQIGKSPSFSDLQSGQHSYTNIQFHLAATINAETDCMLVPSMENGGVLQKPLCVHWLNNKELVFSIGADKLLAETLISESDSRSANVSPCENTESEYSPSSPNSHSEKAEWTNNNFGSVCSDTPSSKNIFDMKMEILLRQWARSSDILFTVHPVDGSLLTWTVEWLDDLHRQPTVSFTSRFPAAFPITDASSLHPTLNTFNPHVPMYFDMIRGEEGRDGDMSLNDRLLERRISNTIHLLTNHENGSLNLWHMVVDENSGFATILNITHISRMCGHRFQISQVVAHPVLPLLLTTSQFRTTQFDNAEKRALSEVILWKISPVGPLCKSGGVIELARVASPLRAGFDCLGWIPVILPSCTLGTVCNSPSSCFIASDGRNLVIYQAVVDARGLLAEIYNSTRQSEALNEELPSTLSPQKFPNVGLLQQFNVVSTQSTAKPGCVLEVGQITEAVSTESELILLHVFPERLVIDDAETTREEGQSRMGSVVDRSKVAVFNDRYFVVMVQRGPEYESFVMYSLLISSQYPQPISQMGRETPHDENGFSQTSFQPSVAKLYFKSEKVCEQQIPLPGGVHVTSAVPAAGHLPSSSLYPACQAPFVLLTSSDDDVVRFWRCIDAEPGSVFKYEWKEWNMISDNRPSELELEGEILSVSAAHSGRIACAYDPKSGYMEETHNVADVEIGVFECESSGGVEWMREDTFNLKNVRIPDISTITCMPSPLVEPLAELSTSPRTESLLLRLRSSFRGPSEDLKRAVGKAPTKNCCEQSTIKNMVRLDWVSTEDGSHILTAGIAATIYMYTQMSLDPAQQNVALMRESDTSMRRPSLRKASSLVGHAHSYSRLTRWVCTRVLELQSADGLPPVPTTLGWARDGLLIVGMQSEMRVYNQWNLQRRGNEPAMTHRETTNPQMLTLAISQSHSMLDQLQKKKEMTPSKSRLFLDLMNKYSNKDSNSSMVLDALSGEGLFEAARLSSPILPQYHPKQLIVLLNAGKTKRVKAILLHVLAVLKQREVVMHNPLSRAASMRRMSTVEGVDDGVTEGVTGRPINFEEDSPDYNEIDDIALLPLHALVTADTDRNNESGEKAEAFGGNDTPKYDSLFSADKLEDSDLDEMLRETDSTGRSRNPSTSSDHMQDDLVPVVFTARHNRLLTELLTHTHLPGLSSVDQMHLLAIADTLSHFTTDVMDKLTQANAAMQPAVPSVLGDATAGGYATAASGIETVDECGLRYLMAMKQHEYLLVCLPMKQRMELKKVGLASSDIIWAQHSETETELLNAVPGLQKSNPTWDELRSLGVAWWLKNTASLKICVEKLAKAAFQQNQDPMDSSLYYLALKKKNILTHLFKTVRNSTMAEFFMQDFNAEHWKKVAAKNAFVLMSKQRFHHAAAFFLLSGSLKDAIQTILCKCHDLQLAMVVLRLYESDFDAQQNMLKEMLCREVLGQSSEEFEQMRGNVEDDSTLSPGANKDPFIRSMTYWLLKDYSRAAHTLVQEAHRDRASLRTSLSDIFNFYSYLRRHPLVVRQRLTDAGAQVGSTEQFLAVGKQHEAFVTPSERRLYFRTAAEHMAHGCPMLALDVLSRLPKNISMVKDGSLRTLLAGNSLSKKGGETVNVDWSKPTDVITKDELSLDWSDDDEDFDEYGEKVVKENKTNGIAPTAVPAIVTERSPSSEVSVGTPDVIAQHLKFVASLRILTEELSTLASGFEVDGGQLRFQLLIWLEKEVEVLKDLCDYRSTSENYNDDTDDELEMDSGCEGSTALHEAIRNDRADIMLKLKSFTSFCALHSAQNHRLTSALMELLLLLLEVQKDTGVAHLSEPVLDANSFPLLVASVSSAKMFVSSPMSFIENQCYDLLSTIADLSSVPDVDKHVQKAYMLYNLSQGLSSCLYQSLCDLDQFPAMASSDAKLGALTRRTRVSTVTDDIRVTTPPCRWPGVDNLVALLIREKDDEAPHLRQLLAECFVAITMSLFCFSLAVYDSRWLYRLSAHQLDDVQFSLIFGGGGEKKLKAIPPMRPPRPSARPKRPSESSAVNSDAQSLRSKLHAKVFGAEAPPSGIPSVRSSSALEQTVTKWVPPQKNIVQFFADKPSLNTKDSFGVDYDSDDDSDESSESDMEDDRCENVNPTSYAWQLLRLALVEQQIYRIRQFLMLAGFDPNDVPALAPRVEAVLRLLDGWSLQLRHALQTYRGGCPIDLLPNMTLDLSESHTITSKKYAVVTEKNNTPFESEDPRAGPLQRLWSYMVHQDHLQHLFVRHIFAAQGQQEQPPERNDTLAGIENQPLPDAFKIIQKDNEPIVAFACNQEKPGWLVVSTGRELQEMDISGIFEESSNAASWLYNRTELDMNLITTRRDPLKENDDYQLFTEGTQQNQGPKTATMMFKRTINGIRRIDSHPTAPFYVTGSSDGSIRVWEWSVGQPVYTARVAGQHAKVAKISFSCNGNKFAAVDGDGLMCLWQASHSTEHKKPFFSQRCHNKSASDVRFVGHSSSVLITAGASSGEFNLGLWDTLLPQSRALVHSWVAHPEGATVAMYIPNQQTIVSGGRHGELCLWDIRQRQLRSTIKAFESHQIVKALVTDNAQDLIVAGSSDGDIKIWSADLNPQLMYSLPGEHAAKGGFSFRQGMLVLEHCSCLVAQSTVQGVQQLYIDQQLRLFSCGADASLKFRTLPSVYNMTHLV</sequence>
<feature type="compositionally biased region" description="Acidic residues" evidence="2">
    <location>
        <begin position="2461"/>
        <end position="2479"/>
    </location>
</feature>
<dbReference type="Pfam" id="PF12234">
    <property type="entry name" value="Rav1p_C"/>
    <property type="match status" value="1"/>
</dbReference>
<feature type="repeat" description="WD" evidence="1">
    <location>
        <begin position="2878"/>
        <end position="2919"/>
    </location>
</feature>
<dbReference type="GO" id="GO:0043291">
    <property type="term" value="C:RAVE complex"/>
    <property type="evidence" value="ECO:0007669"/>
    <property type="project" value="TreeGrafter"/>
</dbReference>
<feature type="compositionally biased region" description="Basic and acidic residues" evidence="2">
    <location>
        <begin position="1446"/>
        <end position="1456"/>
    </location>
</feature>
<evidence type="ECO:0000256" key="2">
    <source>
        <dbReference type="SAM" id="MobiDB-lite"/>
    </source>
</evidence>
<dbReference type="InterPro" id="IPR022033">
    <property type="entry name" value="Rav1p_C"/>
</dbReference>
<organism evidence="4 5">
    <name type="scientific">Cylicocyclus nassatus</name>
    <name type="common">Nematode worm</name>
    <dbReference type="NCBI Taxonomy" id="53992"/>
    <lineage>
        <taxon>Eukaryota</taxon>
        <taxon>Metazoa</taxon>
        <taxon>Ecdysozoa</taxon>
        <taxon>Nematoda</taxon>
        <taxon>Chromadorea</taxon>
        <taxon>Rhabditida</taxon>
        <taxon>Rhabditina</taxon>
        <taxon>Rhabditomorpha</taxon>
        <taxon>Strongyloidea</taxon>
        <taxon>Strongylidae</taxon>
        <taxon>Cylicocyclus</taxon>
    </lineage>
</organism>
<dbReference type="GO" id="GO:0007035">
    <property type="term" value="P:vacuolar acidification"/>
    <property type="evidence" value="ECO:0007669"/>
    <property type="project" value="TreeGrafter"/>
</dbReference>
<dbReference type="SUPFAM" id="SSF50978">
    <property type="entry name" value="WD40 repeat-like"/>
    <property type="match status" value="2"/>
</dbReference>
<evidence type="ECO:0000313" key="4">
    <source>
        <dbReference type="EMBL" id="CAJ0609565.1"/>
    </source>
</evidence>
<dbReference type="PANTHER" id="PTHR13950:SF9">
    <property type="entry name" value="RABCONNECTIN-3A"/>
    <property type="match status" value="1"/>
</dbReference>